<feature type="domain" description="Peptidase S9 prolyl oligopeptidase catalytic" evidence="2">
    <location>
        <begin position="140"/>
        <end position="268"/>
    </location>
</feature>
<dbReference type="InterPro" id="IPR001375">
    <property type="entry name" value="Peptidase_S9_cat"/>
</dbReference>
<dbReference type="AlphaFoldDB" id="A0A931LUT7"/>
<dbReference type="Gene3D" id="3.40.50.1820">
    <property type="entry name" value="alpha/beta hydrolase"/>
    <property type="match status" value="1"/>
</dbReference>
<dbReference type="SUPFAM" id="SSF53474">
    <property type="entry name" value="alpha/beta-Hydrolases"/>
    <property type="match status" value="1"/>
</dbReference>
<protein>
    <submittedName>
        <fullName evidence="3">Prolyl oligopeptidase family serine peptidase</fullName>
    </submittedName>
</protein>
<sequence>MAACVWLAGGPAFAQTAIEQPPPQIAFEPWRVVGPAGKGTEMVATFPSPVASPYPVNDTVTLRVFLPPSGPAPVVLALHYWGATDLRAERALCLELVRRGIAGAYISLPYHLERTPEGSRSGALAIQPDPKALIDTMTQAVLDVRRAVDFLAARPEIRTDAMAIAGTSLGAIVASTVFGLEPRFGAAVFMLGGADLAHILWHSSRVVAEREAMRRNGFTEESVRDELASVEPLRFLPSRANSPALVIRARYDTVIPRHASDELSAALPASKTVWLDTGHYGGVFVQRRLLREAASFFDAFFSRRAYTAPERISAPTARIGVELATEDGANVALGLDVARPGAHSLQTTLLLTTRGLRLFLGVPLEKGVSAGFVLKPERPGVGLLWSVVL</sequence>
<gene>
    <name evidence="3" type="ORF">HYR64_03965</name>
</gene>
<dbReference type="GO" id="GO:0006508">
    <property type="term" value="P:proteolysis"/>
    <property type="evidence" value="ECO:0007669"/>
    <property type="project" value="InterPro"/>
</dbReference>
<reference evidence="3" key="1">
    <citation type="submission" date="2020-07" db="EMBL/GenBank/DDBJ databases">
        <title>Huge and variable diversity of episymbiotic CPR bacteria and DPANN archaea in groundwater ecosystems.</title>
        <authorList>
            <person name="He C.Y."/>
            <person name="Keren R."/>
            <person name="Whittaker M."/>
            <person name="Farag I.F."/>
            <person name="Doudna J."/>
            <person name="Cate J.H.D."/>
            <person name="Banfield J.F."/>
        </authorList>
    </citation>
    <scope>NUCLEOTIDE SEQUENCE</scope>
    <source>
        <strain evidence="3">NC_groundwater_17_Pr7_B-0.1um_64_12</strain>
    </source>
</reference>
<dbReference type="InterPro" id="IPR050261">
    <property type="entry name" value="FrsA_esterase"/>
</dbReference>
<dbReference type="Pfam" id="PF00326">
    <property type="entry name" value="Peptidase_S9"/>
    <property type="match status" value="1"/>
</dbReference>
<dbReference type="EMBL" id="JACOSL010000026">
    <property type="protein sequence ID" value="MBI1756246.1"/>
    <property type="molecule type" value="Genomic_DNA"/>
</dbReference>
<proteinExistence type="predicted"/>
<evidence type="ECO:0000313" key="4">
    <source>
        <dbReference type="Proteomes" id="UP000727962"/>
    </source>
</evidence>
<dbReference type="PANTHER" id="PTHR22946">
    <property type="entry name" value="DIENELACTONE HYDROLASE DOMAIN-CONTAINING PROTEIN-RELATED"/>
    <property type="match status" value="1"/>
</dbReference>
<dbReference type="GO" id="GO:0008236">
    <property type="term" value="F:serine-type peptidase activity"/>
    <property type="evidence" value="ECO:0007669"/>
    <property type="project" value="InterPro"/>
</dbReference>
<dbReference type="InterPro" id="IPR029058">
    <property type="entry name" value="AB_hydrolase_fold"/>
</dbReference>
<dbReference type="PANTHER" id="PTHR22946:SF9">
    <property type="entry name" value="POLYKETIDE TRANSFERASE AF380"/>
    <property type="match status" value="1"/>
</dbReference>
<name>A0A931LUT7_FIMGI</name>
<comment type="caution">
    <text evidence="3">The sequence shown here is derived from an EMBL/GenBank/DDBJ whole genome shotgun (WGS) entry which is preliminary data.</text>
</comment>
<dbReference type="Proteomes" id="UP000727962">
    <property type="component" value="Unassembled WGS sequence"/>
</dbReference>
<organism evidence="3 4">
    <name type="scientific">Fimbriimonas ginsengisoli</name>
    <dbReference type="NCBI Taxonomy" id="1005039"/>
    <lineage>
        <taxon>Bacteria</taxon>
        <taxon>Bacillati</taxon>
        <taxon>Armatimonadota</taxon>
        <taxon>Fimbriimonadia</taxon>
        <taxon>Fimbriimonadales</taxon>
        <taxon>Fimbriimonadaceae</taxon>
        <taxon>Fimbriimonas</taxon>
    </lineage>
</organism>
<evidence type="ECO:0000256" key="1">
    <source>
        <dbReference type="ARBA" id="ARBA00022801"/>
    </source>
</evidence>
<keyword evidence="1" id="KW-0378">Hydrolase</keyword>
<evidence type="ECO:0000259" key="2">
    <source>
        <dbReference type="Pfam" id="PF00326"/>
    </source>
</evidence>
<accession>A0A931LUT7</accession>
<evidence type="ECO:0000313" key="3">
    <source>
        <dbReference type="EMBL" id="MBI1756246.1"/>
    </source>
</evidence>
<dbReference type="GO" id="GO:0052689">
    <property type="term" value="F:carboxylic ester hydrolase activity"/>
    <property type="evidence" value="ECO:0007669"/>
    <property type="project" value="UniProtKB-ARBA"/>
</dbReference>